<dbReference type="AlphaFoldDB" id="A0A239N1F3"/>
<evidence type="ECO:0000313" key="6">
    <source>
        <dbReference type="Proteomes" id="UP000198327"/>
    </source>
</evidence>
<dbReference type="InterPro" id="IPR029016">
    <property type="entry name" value="GAF-like_dom_sf"/>
</dbReference>
<name>A0A239N1F3_9NOCA</name>
<reference evidence="6" key="1">
    <citation type="submission" date="2017-06" db="EMBL/GenBank/DDBJ databases">
        <authorList>
            <person name="Varghese N."/>
            <person name="Submissions S."/>
        </authorList>
    </citation>
    <scope>NUCLEOTIDE SEQUENCE [LARGE SCALE GENOMIC DNA]</scope>
    <source>
        <strain evidence="6">JCM 23211</strain>
    </source>
</reference>
<keyword evidence="2 5" id="KW-0238">DNA-binding</keyword>
<evidence type="ECO:0000256" key="2">
    <source>
        <dbReference type="ARBA" id="ARBA00023125"/>
    </source>
</evidence>
<dbReference type="GO" id="GO:0003700">
    <property type="term" value="F:DNA-binding transcription factor activity"/>
    <property type="evidence" value="ECO:0007669"/>
    <property type="project" value="TreeGrafter"/>
</dbReference>
<evidence type="ECO:0000256" key="3">
    <source>
        <dbReference type="ARBA" id="ARBA00023163"/>
    </source>
</evidence>
<organism evidence="5 6">
    <name type="scientific">Rhodococcoides kyotonense</name>
    <dbReference type="NCBI Taxonomy" id="398843"/>
    <lineage>
        <taxon>Bacteria</taxon>
        <taxon>Bacillati</taxon>
        <taxon>Actinomycetota</taxon>
        <taxon>Actinomycetes</taxon>
        <taxon>Mycobacteriales</taxon>
        <taxon>Nocardiaceae</taxon>
        <taxon>Rhodococcoides</taxon>
    </lineage>
</organism>
<dbReference type="SUPFAM" id="SSF46785">
    <property type="entry name" value="Winged helix' DNA-binding domain"/>
    <property type="match status" value="1"/>
</dbReference>
<dbReference type="Gene3D" id="3.30.450.40">
    <property type="match status" value="1"/>
</dbReference>
<dbReference type="PANTHER" id="PTHR30136:SF24">
    <property type="entry name" value="HTH-TYPE TRANSCRIPTIONAL REPRESSOR ALLR"/>
    <property type="match status" value="1"/>
</dbReference>
<dbReference type="Pfam" id="PF09339">
    <property type="entry name" value="HTH_IclR"/>
    <property type="match status" value="1"/>
</dbReference>
<sequence length="271" mass="29357">MTDVFDGGPTGVFNGRQPAAAQRILTVLEAVAHSGPGVTAKELVSMTDVPTPTMYRMLSMLVSDGYLVRVHDLTGFALGSRVTEIVAANENNTRVAALRHIANAARLQVDAAVVGALFVYGRLVLIDPDPVHTVSNITELPRQLHANALGKLLLAFRRELIATVSFERLTRHTHVVPTTLVPELDSIVLSGIALERGESHSDRSAVARAWHGPSGLVEGGISIIWRGDQGPQSNSRFTEYAALLEELCIRSTSPTDLDSHRTYASRPENQR</sequence>
<protein>
    <submittedName>
        <fullName evidence="5">DNA-binding transcriptional regulator, IclR family</fullName>
    </submittedName>
</protein>
<dbReference type="RefSeq" id="WP_089252269.1">
    <property type="nucleotide sequence ID" value="NZ_FZOW01000027.1"/>
</dbReference>
<gene>
    <name evidence="5" type="ORF">SAMN05421642_12737</name>
</gene>
<keyword evidence="1" id="KW-0805">Transcription regulation</keyword>
<proteinExistence type="predicted"/>
<dbReference type="OrthoDB" id="5242615at2"/>
<dbReference type="PANTHER" id="PTHR30136">
    <property type="entry name" value="HELIX-TURN-HELIX TRANSCRIPTIONAL REGULATOR, ICLR FAMILY"/>
    <property type="match status" value="1"/>
</dbReference>
<evidence type="ECO:0000259" key="4">
    <source>
        <dbReference type="PROSITE" id="PS51077"/>
    </source>
</evidence>
<dbReference type="InterPro" id="IPR036388">
    <property type="entry name" value="WH-like_DNA-bd_sf"/>
</dbReference>
<accession>A0A239N1F3</accession>
<keyword evidence="3" id="KW-0804">Transcription</keyword>
<dbReference type="EMBL" id="FZOW01000027">
    <property type="protein sequence ID" value="SNT48791.1"/>
    <property type="molecule type" value="Genomic_DNA"/>
</dbReference>
<dbReference type="Pfam" id="PF01614">
    <property type="entry name" value="IclR_C"/>
    <property type="match status" value="1"/>
</dbReference>
<keyword evidence="6" id="KW-1185">Reference proteome</keyword>
<dbReference type="GO" id="GO:0045892">
    <property type="term" value="P:negative regulation of DNA-templated transcription"/>
    <property type="evidence" value="ECO:0007669"/>
    <property type="project" value="TreeGrafter"/>
</dbReference>
<dbReference type="InterPro" id="IPR036390">
    <property type="entry name" value="WH_DNA-bd_sf"/>
</dbReference>
<dbReference type="GO" id="GO:0003677">
    <property type="term" value="F:DNA binding"/>
    <property type="evidence" value="ECO:0007669"/>
    <property type="project" value="UniProtKB-KW"/>
</dbReference>
<dbReference type="PROSITE" id="PS51077">
    <property type="entry name" value="HTH_ICLR"/>
    <property type="match status" value="1"/>
</dbReference>
<dbReference type="SUPFAM" id="SSF55781">
    <property type="entry name" value="GAF domain-like"/>
    <property type="match status" value="1"/>
</dbReference>
<evidence type="ECO:0000313" key="5">
    <source>
        <dbReference type="EMBL" id="SNT48791.1"/>
    </source>
</evidence>
<dbReference type="InterPro" id="IPR005471">
    <property type="entry name" value="Tscrpt_reg_IclR_N"/>
</dbReference>
<dbReference type="InterPro" id="IPR050707">
    <property type="entry name" value="HTH_MetabolicPath_Reg"/>
</dbReference>
<dbReference type="InterPro" id="IPR014757">
    <property type="entry name" value="Tscrpt_reg_IclR_C"/>
</dbReference>
<dbReference type="Proteomes" id="UP000198327">
    <property type="component" value="Unassembled WGS sequence"/>
</dbReference>
<feature type="domain" description="HTH iclR-type" evidence="4">
    <location>
        <begin position="18"/>
        <end position="80"/>
    </location>
</feature>
<evidence type="ECO:0000256" key="1">
    <source>
        <dbReference type="ARBA" id="ARBA00023015"/>
    </source>
</evidence>
<dbReference type="Gene3D" id="1.10.10.10">
    <property type="entry name" value="Winged helix-like DNA-binding domain superfamily/Winged helix DNA-binding domain"/>
    <property type="match status" value="1"/>
</dbReference>